<dbReference type="PANTHER" id="PTHR47816">
    <property type="entry name" value="RIBOSOMAL RNA SMALL SUBUNIT METHYLTRANSFERASE C"/>
    <property type="match status" value="1"/>
</dbReference>
<keyword evidence="3 7" id="KW-0489">Methyltransferase</keyword>
<dbReference type="Gene3D" id="3.40.50.150">
    <property type="entry name" value="Vaccinia Virus protein VP39"/>
    <property type="match status" value="2"/>
</dbReference>
<organism evidence="7 8">
    <name type="scientific">Thalassovita mangrovi</name>
    <dbReference type="NCBI Taxonomy" id="2692236"/>
    <lineage>
        <taxon>Bacteria</taxon>
        <taxon>Pseudomonadati</taxon>
        <taxon>Pseudomonadota</taxon>
        <taxon>Alphaproteobacteria</taxon>
        <taxon>Rhodobacterales</taxon>
        <taxon>Roseobacteraceae</taxon>
        <taxon>Thalassovita</taxon>
    </lineage>
</organism>
<dbReference type="AlphaFoldDB" id="A0A6L8LJA5"/>
<dbReference type="GO" id="GO:0032259">
    <property type="term" value="P:methylation"/>
    <property type="evidence" value="ECO:0007669"/>
    <property type="project" value="UniProtKB-KW"/>
</dbReference>
<keyword evidence="1" id="KW-0963">Cytoplasm</keyword>
<dbReference type="CDD" id="cd02440">
    <property type="entry name" value="AdoMet_MTases"/>
    <property type="match status" value="1"/>
</dbReference>
<proteinExistence type="predicted"/>
<gene>
    <name evidence="7" type="ORF">GR167_12445</name>
</gene>
<feature type="domain" description="Methyltransferase small" evidence="6">
    <location>
        <begin position="154"/>
        <end position="317"/>
    </location>
</feature>
<evidence type="ECO:0000256" key="2">
    <source>
        <dbReference type="ARBA" id="ARBA00022552"/>
    </source>
</evidence>
<evidence type="ECO:0000256" key="1">
    <source>
        <dbReference type="ARBA" id="ARBA00022490"/>
    </source>
</evidence>
<keyword evidence="5" id="KW-0949">S-adenosyl-L-methionine</keyword>
<keyword evidence="2" id="KW-0698">rRNA processing</keyword>
<keyword evidence="4 7" id="KW-0808">Transferase</keyword>
<accession>A0A6L8LJA5</accession>
<dbReference type="PROSITE" id="PS00092">
    <property type="entry name" value="N6_MTASE"/>
    <property type="match status" value="1"/>
</dbReference>
<dbReference type="InterPro" id="IPR046977">
    <property type="entry name" value="RsmC/RlmG"/>
</dbReference>
<evidence type="ECO:0000256" key="5">
    <source>
        <dbReference type="ARBA" id="ARBA00022691"/>
    </source>
</evidence>
<keyword evidence="8" id="KW-1185">Reference proteome</keyword>
<evidence type="ECO:0000256" key="3">
    <source>
        <dbReference type="ARBA" id="ARBA00022603"/>
    </source>
</evidence>
<dbReference type="Proteomes" id="UP000479043">
    <property type="component" value="Unassembled WGS sequence"/>
</dbReference>
<dbReference type="GO" id="GO:0006364">
    <property type="term" value="P:rRNA processing"/>
    <property type="evidence" value="ECO:0007669"/>
    <property type="project" value="UniProtKB-KW"/>
</dbReference>
<protein>
    <submittedName>
        <fullName evidence="7">Methyltransferase</fullName>
    </submittedName>
</protein>
<evidence type="ECO:0000259" key="6">
    <source>
        <dbReference type="Pfam" id="PF05175"/>
    </source>
</evidence>
<dbReference type="PANTHER" id="PTHR47816:SF4">
    <property type="entry name" value="RIBOSOMAL RNA SMALL SUBUNIT METHYLTRANSFERASE C"/>
    <property type="match status" value="1"/>
</dbReference>
<evidence type="ECO:0000313" key="8">
    <source>
        <dbReference type="Proteomes" id="UP000479043"/>
    </source>
</evidence>
<dbReference type="InterPro" id="IPR007848">
    <property type="entry name" value="Small_mtfrase_dom"/>
</dbReference>
<dbReference type="SUPFAM" id="SSF53335">
    <property type="entry name" value="S-adenosyl-L-methionine-dependent methyltransferases"/>
    <property type="match status" value="1"/>
</dbReference>
<dbReference type="EMBL" id="WWEN01000005">
    <property type="protein sequence ID" value="MYM56118.1"/>
    <property type="molecule type" value="Genomic_DNA"/>
</dbReference>
<evidence type="ECO:0000256" key="4">
    <source>
        <dbReference type="ARBA" id="ARBA00022679"/>
    </source>
</evidence>
<dbReference type="Pfam" id="PF05175">
    <property type="entry name" value="MTS"/>
    <property type="match status" value="1"/>
</dbReference>
<reference evidence="7 8" key="1">
    <citation type="submission" date="2020-01" db="EMBL/GenBank/DDBJ databases">
        <authorList>
            <person name="Chen S."/>
        </authorList>
    </citation>
    <scope>NUCLEOTIDE SEQUENCE [LARGE SCALE GENOMIC DNA]</scope>
    <source>
        <strain evidence="7 8">GS-10</strain>
    </source>
</reference>
<comment type="caution">
    <text evidence="7">The sequence shown here is derived from an EMBL/GenBank/DDBJ whole genome shotgun (WGS) entry which is preliminary data.</text>
</comment>
<evidence type="ECO:0000313" key="7">
    <source>
        <dbReference type="EMBL" id="MYM56118.1"/>
    </source>
</evidence>
<dbReference type="GO" id="GO:0003676">
    <property type="term" value="F:nucleic acid binding"/>
    <property type="evidence" value="ECO:0007669"/>
    <property type="project" value="InterPro"/>
</dbReference>
<dbReference type="InterPro" id="IPR029063">
    <property type="entry name" value="SAM-dependent_MTases_sf"/>
</dbReference>
<sequence>MSHPRLVLALEAGLDLSEGRIGVFAPRSDTDLSDLPRERCQVVTGFKPDYDRFAGQGFDCVTKAEGPFAASVVFLPRAKQLARALIAEAAKLTGGPVLVDGQKTDGIDSVLKDLRKRAEVQSVISKAHGKLFWFAAGPGLEDWAAPGMSEIEGGFVTAPGVFSADGIDPASKLLAAALPDKLPAHMADLGAGWGYLSRAVLDRTGVKTLAVVEADHAALDCARRNVDDERVQFHWADATTWRSERKLDGVVMNPPFHTGRAAEPDLGRAFIAAAARNLAAHGELWMVANRHLPYETTLAELFVDVKEMDGDNRFKLLHARRPSRKSR</sequence>
<dbReference type="GO" id="GO:0008757">
    <property type="term" value="F:S-adenosylmethionine-dependent methyltransferase activity"/>
    <property type="evidence" value="ECO:0007669"/>
    <property type="project" value="InterPro"/>
</dbReference>
<dbReference type="GO" id="GO:0008170">
    <property type="term" value="F:N-methyltransferase activity"/>
    <property type="evidence" value="ECO:0007669"/>
    <property type="project" value="UniProtKB-ARBA"/>
</dbReference>
<dbReference type="RefSeq" id="WP_160973925.1">
    <property type="nucleotide sequence ID" value="NZ_WWEN01000005.1"/>
</dbReference>
<name>A0A6L8LJA5_9RHOB</name>
<dbReference type="InterPro" id="IPR002052">
    <property type="entry name" value="DNA_methylase_N6_adenine_CS"/>
</dbReference>